<protein>
    <submittedName>
        <fullName evidence="2">Uncharacterized protein</fullName>
    </submittedName>
</protein>
<gene>
    <name evidence="2" type="ORF">Esi_0110_0040</name>
</gene>
<reference evidence="2 3" key="1">
    <citation type="journal article" date="2010" name="Nature">
        <title>The Ectocarpus genome and the independent evolution of multicellularity in brown algae.</title>
        <authorList>
            <person name="Cock J.M."/>
            <person name="Sterck L."/>
            <person name="Rouze P."/>
            <person name="Scornet D."/>
            <person name="Allen A.E."/>
            <person name="Amoutzias G."/>
            <person name="Anthouard V."/>
            <person name="Artiguenave F."/>
            <person name="Aury J.M."/>
            <person name="Badger J.H."/>
            <person name="Beszteri B."/>
            <person name="Billiau K."/>
            <person name="Bonnet E."/>
            <person name="Bothwell J.H."/>
            <person name="Bowler C."/>
            <person name="Boyen C."/>
            <person name="Brownlee C."/>
            <person name="Carrano C.J."/>
            <person name="Charrier B."/>
            <person name="Cho G.Y."/>
            <person name="Coelho S.M."/>
            <person name="Collen J."/>
            <person name="Corre E."/>
            <person name="Da Silva C."/>
            <person name="Delage L."/>
            <person name="Delaroque N."/>
            <person name="Dittami S.M."/>
            <person name="Doulbeau S."/>
            <person name="Elias M."/>
            <person name="Farnham G."/>
            <person name="Gachon C.M."/>
            <person name="Gschloessl B."/>
            <person name="Heesch S."/>
            <person name="Jabbari K."/>
            <person name="Jubin C."/>
            <person name="Kawai H."/>
            <person name="Kimura K."/>
            <person name="Kloareg B."/>
            <person name="Kupper F.C."/>
            <person name="Lang D."/>
            <person name="Le Bail A."/>
            <person name="Leblanc C."/>
            <person name="Lerouge P."/>
            <person name="Lohr M."/>
            <person name="Lopez P.J."/>
            <person name="Martens C."/>
            <person name="Maumus F."/>
            <person name="Michel G."/>
            <person name="Miranda-Saavedra D."/>
            <person name="Morales J."/>
            <person name="Moreau H."/>
            <person name="Motomura T."/>
            <person name="Nagasato C."/>
            <person name="Napoli C.A."/>
            <person name="Nelson D.R."/>
            <person name="Nyvall-Collen P."/>
            <person name="Peters A.F."/>
            <person name="Pommier C."/>
            <person name="Potin P."/>
            <person name="Poulain J."/>
            <person name="Quesneville H."/>
            <person name="Read B."/>
            <person name="Rensing S.A."/>
            <person name="Ritter A."/>
            <person name="Rousvoal S."/>
            <person name="Samanta M."/>
            <person name="Samson G."/>
            <person name="Schroeder D.C."/>
            <person name="Segurens B."/>
            <person name="Strittmatter M."/>
            <person name="Tonon T."/>
            <person name="Tregear J.W."/>
            <person name="Valentin K."/>
            <person name="von Dassow P."/>
            <person name="Yamagishi T."/>
            <person name="Van de Peer Y."/>
            <person name="Wincker P."/>
        </authorList>
    </citation>
    <scope>NUCLEOTIDE SEQUENCE [LARGE SCALE GENOMIC DNA]</scope>
    <source>
        <strain evidence="3">Ec32 / CCAP1310/4</strain>
    </source>
</reference>
<sequence length="67" mass="7347">MGRRRGKAPTRDRGGDRNTARSSGRALEGLDFIEGLAGPGPGGEKFVAHKEWTKEPFADDFDDEDLE</sequence>
<dbReference type="AlphaFoldDB" id="D7FHR0"/>
<dbReference type="OrthoDB" id="10277190at2759"/>
<keyword evidence="3" id="KW-1185">Reference proteome</keyword>
<evidence type="ECO:0000313" key="3">
    <source>
        <dbReference type="Proteomes" id="UP000002630"/>
    </source>
</evidence>
<organism evidence="2 3">
    <name type="scientific">Ectocarpus siliculosus</name>
    <name type="common">Brown alga</name>
    <name type="synonym">Conferva siliculosa</name>
    <dbReference type="NCBI Taxonomy" id="2880"/>
    <lineage>
        <taxon>Eukaryota</taxon>
        <taxon>Sar</taxon>
        <taxon>Stramenopiles</taxon>
        <taxon>Ochrophyta</taxon>
        <taxon>PX clade</taxon>
        <taxon>Phaeophyceae</taxon>
        <taxon>Ectocarpales</taxon>
        <taxon>Ectocarpaceae</taxon>
        <taxon>Ectocarpus</taxon>
    </lineage>
</organism>
<accession>D7FHR0</accession>
<dbReference type="Proteomes" id="UP000002630">
    <property type="component" value="Unassembled WGS sequence"/>
</dbReference>
<evidence type="ECO:0000313" key="2">
    <source>
        <dbReference type="EMBL" id="CBJ28615.1"/>
    </source>
</evidence>
<evidence type="ECO:0000256" key="1">
    <source>
        <dbReference type="SAM" id="MobiDB-lite"/>
    </source>
</evidence>
<feature type="region of interest" description="Disordered" evidence="1">
    <location>
        <begin position="1"/>
        <end position="27"/>
    </location>
</feature>
<proteinExistence type="predicted"/>
<name>D7FHR0_ECTSI</name>
<feature type="compositionally biased region" description="Basic and acidic residues" evidence="1">
    <location>
        <begin position="9"/>
        <end position="19"/>
    </location>
</feature>
<dbReference type="EMBL" id="FN649760">
    <property type="protein sequence ID" value="CBJ28615.1"/>
    <property type="molecule type" value="Genomic_DNA"/>
</dbReference>
<dbReference type="InParanoid" id="D7FHR0"/>